<dbReference type="RefSeq" id="WP_378609089.1">
    <property type="nucleotide sequence ID" value="NZ_JBHSQN010000015.1"/>
</dbReference>
<evidence type="ECO:0000313" key="3">
    <source>
        <dbReference type="EMBL" id="MFC6013926.1"/>
    </source>
</evidence>
<proteinExistence type="predicted"/>
<dbReference type="EMBL" id="JBHSQN010000015">
    <property type="protein sequence ID" value="MFC6013926.1"/>
    <property type="molecule type" value="Genomic_DNA"/>
</dbReference>
<comment type="caution">
    <text evidence="3">The sequence shown here is derived from an EMBL/GenBank/DDBJ whole genome shotgun (WGS) entry which is preliminary data.</text>
</comment>
<keyword evidence="2" id="KW-0732">Signal</keyword>
<feature type="signal peptide" evidence="2">
    <location>
        <begin position="1"/>
        <end position="30"/>
    </location>
</feature>
<reference evidence="4" key="1">
    <citation type="journal article" date="2019" name="Int. J. Syst. Evol. Microbiol.">
        <title>The Global Catalogue of Microorganisms (GCM) 10K type strain sequencing project: providing services to taxonomists for standard genome sequencing and annotation.</title>
        <authorList>
            <consortium name="The Broad Institute Genomics Platform"/>
            <consortium name="The Broad Institute Genome Sequencing Center for Infectious Disease"/>
            <person name="Wu L."/>
            <person name="Ma J."/>
        </authorList>
    </citation>
    <scope>NUCLEOTIDE SEQUENCE [LARGE SCALE GENOMIC DNA]</scope>
    <source>
        <strain evidence="4">CCUG 36956</strain>
    </source>
</reference>
<evidence type="ECO:0008006" key="5">
    <source>
        <dbReference type="Google" id="ProtNLM"/>
    </source>
</evidence>
<feature type="region of interest" description="Disordered" evidence="1">
    <location>
        <begin position="59"/>
        <end position="84"/>
    </location>
</feature>
<name>A0ABW1JWR6_9NOCA</name>
<sequence>MSRNLSVRKLVVAVAAAGLATSAVHGVAAAQTGSADTGSAVIDAGSGLADVIIDGSSSGSSGGGGGGGGAGGTQQCNNSTQSGGAGVTNTNHVLGVSGPTSFVLVYETFDIPDRIQVFYQGAQIHDTGYVGDDTNQGTGSARVSVPAGSATSVTVRVTGPNSTAWEYTVRCP</sequence>
<organism evidence="3 4">
    <name type="scientific">Nocardia lasii</name>
    <dbReference type="NCBI Taxonomy" id="1616107"/>
    <lineage>
        <taxon>Bacteria</taxon>
        <taxon>Bacillati</taxon>
        <taxon>Actinomycetota</taxon>
        <taxon>Actinomycetes</taxon>
        <taxon>Mycobacteriales</taxon>
        <taxon>Nocardiaceae</taxon>
        <taxon>Nocardia</taxon>
    </lineage>
</organism>
<feature type="compositionally biased region" description="Polar residues" evidence="1">
    <location>
        <begin position="73"/>
        <end position="84"/>
    </location>
</feature>
<gene>
    <name evidence="3" type="ORF">ACFP3H_22965</name>
</gene>
<feature type="chain" id="PRO_5045378406" description="Secreted protein" evidence="2">
    <location>
        <begin position="31"/>
        <end position="172"/>
    </location>
</feature>
<dbReference type="Proteomes" id="UP001596223">
    <property type="component" value="Unassembled WGS sequence"/>
</dbReference>
<evidence type="ECO:0000256" key="1">
    <source>
        <dbReference type="SAM" id="MobiDB-lite"/>
    </source>
</evidence>
<protein>
    <recommendedName>
        <fullName evidence="5">Secreted protein</fullName>
    </recommendedName>
</protein>
<accession>A0ABW1JWR6</accession>
<evidence type="ECO:0000256" key="2">
    <source>
        <dbReference type="SAM" id="SignalP"/>
    </source>
</evidence>
<evidence type="ECO:0000313" key="4">
    <source>
        <dbReference type="Proteomes" id="UP001596223"/>
    </source>
</evidence>
<feature type="compositionally biased region" description="Gly residues" evidence="1">
    <location>
        <begin position="60"/>
        <end position="72"/>
    </location>
</feature>
<keyword evidence="4" id="KW-1185">Reference proteome</keyword>